<protein>
    <recommendedName>
        <fullName evidence="1">DUF6794 domain-containing protein</fullName>
    </recommendedName>
</protein>
<dbReference type="Proteomes" id="UP001202248">
    <property type="component" value="Unassembled WGS sequence"/>
</dbReference>
<comment type="caution">
    <text evidence="2">The sequence shown here is derived from an EMBL/GenBank/DDBJ whole genome shotgun (WGS) entry which is preliminary data.</text>
</comment>
<dbReference type="EMBL" id="JAKWBL010000001">
    <property type="protein sequence ID" value="MCH5598099.1"/>
    <property type="molecule type" value="Genomic_DNA"/>
</dbReference>
<accession>A0ABS9SIU5</accession>
<organism evidence="2 3">
    <name type="scientific">Niabella ginsengisoli</name>
    <dbReference type="NCBI Taxonomy" id="522298"/>
    <lineage>
        <taxon>Bacteria</taxon>
        <taxon>Pseudomonadati</taxon>
        <taxon>Bacteroidota</taxon>
        <taxon>Chitinophagia</taxon>
        <taxon>Chitinophagales</taxon>
        <taxon>Chitinophagaceae</taxon>
        <taxon>Niabella</taxon>
    </lineage>
</organism>
<evidence type="ECO:0000313" key="3">
    <source>
        <dbReference type="Proteomes" id="UP001202248"/>
    </source>
</evidence>
<proteinExistence type="predicted"/>
<sequence length="229" mass="27420">MGQQPPKADLKYKPKNLEEAISQLDKIHHDTTKQQILAMTEDQFIGNSHFGLGIWIRNNWRLWKDGDLSKYFNSIGIYHPDDMSGIILTSYYRQLKGQDRNLDEQVKCYQDYWKASTEHLNRLKNDTTYQRQIRQSQDSLQKAKMNEKILEWSPGKKVSGYIDKRCDFIKDFLLRTKIEGTIIEWDNETLVIKVTKYYDEKLKKRLEKCYKIRNDFLFVPNHELFKLEE</sequence>
<gene>
    <name evidence="2" type="ORF">MKP09_09345</name>
</gene>
<keyword evidence="3" id="KW-1185">Reference proteome</keyword>
<evidence type="ECO:0000313" key="2">
    <source>
        <dbReference type="EMBL" id="MCH5598099.1"/>
    </source>
</evidence>
<feature type="domain" description="DUF6794" evidence="1">
    <location>
        <begin position="14"/>
        <end position="95"/>
    </location>
</feature>
<dbReference type="RefSeq" id="WP_240827447.1">
    <property type="nucleotide sequence ID" value="NZ_JAKWBL010000001.1"/>
</dbReference>
<evidence type="ECO:0000259" key="1">
    <source>
        <dbReference type="Pfam" id="PF20594"/>
    </source>
</evidence>
<dbReference type="Pfam" id="PF20594">
    <property type="entry name" value="DUF6794"/>
    <property type="match status" value="1"/>
</dbReference>
<reference evidence="2 3" key="1">
    <citation type="submission" date="2022-02" db="EMBL/GenBank/DDBJ databases">
        <authorList>
            <person name="Min J."/>
        </authorList>
    </citation>
    <scope>NUCLEOTIDE SEQUENCE [LARGE SCALE GENOMIC DNA]</scope>
    <source>
        <strain evidence="2 3">GR10-1</strain>
    </source>
</reference>
<name>A0ABS9SIU5_9BACT</name>
<dbReference type="InterPro" id="IPR046744">
    <property type="entry name" value="DUF6794"/>
</dbReference>